<evidence type="ECO:0000313" key="6">
    <source>
        <dbReference type="EMBL" id="SUI46616.1"/>
    </source>
</evidence>
<dbReference type="InterPro" id="IPR050740">
    <property type="entry name" value="Aldehyde_DH_Superfamily"/>
</dbReference>
<keyword evidence="2 4" id="KW-0560">Oxidoreductase</keyword>
<evidence type="ECO:0000256" key="4">
    <source>
        <dbReference type="RuleBase" id="RU003345"/>
    </source>
</evidence>
<gene>
    <name evidence="6" type="primary">gabD_2</name>
    <name evidence="6" type="ORF">NCTC10211_02048</name>
</gene>
<dbReference type="Pfam" id="PF00171">
    <property type="entry name" value="Aldedh"/>
    <property type="match status" value="1"/>
</dbReference>
<feature type="domain" description="Aldehyde dehydrogenase" evidence="5">
    <location>
        <begin position="1"/>
        <end position="316"/>
    </location>
</feature>
<dbReference type="Proteomes" id="UP000254765">
    <property type="component" value="Unassembled WGS sequence"/>
</dbReference>
<dbReference type="InterPro" id="IPR016160">
    <property type="entry name" value="Ald_DH_CS_CYS"/>
</dbReference>
<dbReference type="InterPro" id="IPR016163">
    <property type="entry name" value="Ald_DH_C"/>
</dbReference>
<dbReference type="PANTHER" id="PTHR43353">
    <property type="entry name" value="SUCCINATE-SEMIALDEHYDE DEHYDROGENASE, MITOCHONDRIAL"/>
    <property type="match status" value="1"/>
</dbReference>
<dbReference type="EC" id="1.2.1.79" evidence="6"/>
<sequence length="321" mass="34263">MITRKAAPALAAGCTLVVKPANETPYSALAMAELAERAGIPAGVFNVVTGNSQAIGAELTRNPQVRKLSFTGSTPVGRLLMRQSSDTIKKVSLELGGNAPFIVFDDADIDAAVEGALIAKYRNAGQTCVCVNRFYVQRGVYPQFAEKFVARVAALQVGNGFEPGVQIGPLINRKARDKVVELLDDALSKGAQVLTGATPHALGGNFFTPTVLGDVQPGSLLLEEEIFGPVAPLVVFDDEAEAIRQANDTIYGLAAYFYTRDAARIWRVSERLEYGMVGINTGLISNEVAPFGGVKQSGLGREGSEYGIEDYLELKYLCQAV</sequence>
<proteinExistence type="inferred from homology"/>
<dbReference type="InterPro" id="IPR016161">
    <property type="entry name" value="Ald_DH/histidinol_DH"/>
</dbReference>
<dbReference type="InterPro" id="IPR016162">
    <property type="entry name" value="Ald_DH_N"/>
</dbReference>
<protein>
    <submittedName>
        <fullName evidence="6">Succinate-semialdehyde dehydrogenase [NADP(+)] GabD</fullName>
        <ecNumber evidence="6">1.2.1.79</ecNumber>
    </submittedName>
</protein>
<evidence type="ECO:0000313" key="7">
    <source>
        <dbReference type="Proteomes" id="UP000254765"/>
    </source>
</evidence>
<dbReference type="Gene3D" id="3.40.605.10">
    <property type="entry name" value="Aldehyde Dehydrogenase, Chain A, domain 1"/>
    <property type="match status" value="1"/>
</dbReference>
<accession>A0A379YMH1</accession>
<dbReference type="SUPFAM" id="SSF53720">
    <property type="entry name" value="ALDH-like"/>
    <property type="match status" value="1"/>
</dbReference>
<dbReference type="GO" id="GO:0009450">
    <property type="term" value="P:gamma-aminobutyric acid catabolic process"/>
    <property type="evidence" value="ECO:0007669"/>
    <property type="project" value="TreeGrafter"/>
</dbReference>
<dbReference type="AlphaFoldDB" id="A0A379YMH1"/>
<name>A0A379YMH1_SERMA</name>
<reference evidence="6 7" key="1">
    <citation type="submission" date="2018-06" db="EMBL/GenBank/DDBJ databases">
        <authorList>
            <consortium name="Pathogen Informatics"/>
            <person name="Doyle S."/>
        </authorList>
    </citation>
    <scope>NUCLEOTIDE SEQUENCE [LARGE SCALE GENOMIC DNA]</scope>
    <source>
        <strain evidence="6 7">NCTC10211</strain>
    </source>
</reference>
<dbReference type="GO" id="GO:0004777">
    <property type="term" value="F:succinate-semialdehyde dehydrogenase (NAD+) activity"/>
    <property type="evidence" value="ECO:0007669"/>
    <property type="project" value="TreeGrafter"/>
</dbReference>
<evidence type="ECO:0000256" key="3">
    <source>
        <dbReference type="PROSITE-ProRule" id="PRU10007"/>
    </source>
</evidence>
<dbReference type="PROSITE" id="PS00070">
    <property type="entry name" value="ALDEHYDE_DEHYDR_CYS"/>
    <property type="match status" value="1"/>
</dbReference>
<feature type="active site" evidence="3">
    <location>
        <position position="94"/>
    </location>
</feature>
<dbReference type="GO" id="GO:0036243">
    <property type="term" value="F:succinate-semialdehyde dehydrogenase (NADP+) activity"/>
    <property type="evidence" value="ECO:0007669"/>
    <property type="project" value="UniProtKB-EC"/>
</dbReference>
<dbReference type="FunFam" id="3.40.605.10:FF:000026">
    <property type="entry name" value="Aldehyde dehydrogenase, putative"/>
    <property type="match status" value="1"/>
</dbReference>
<evidence type="ECO:0000256" key="1">
    <source>
        <dbReference type="ARBA" id="ARBA00009986"/>
    </source>
</evidence>
<dbReference type="PROSITE" id="PS00687">
    <property type="entry name" value="ALDEHYDE_DEHYDR_GLU"/>
    <property type="match status" value="1"/>
</dbReference>
<comment type="similarity">
    <text evidence="1 4">Belongs to the aldehyde dehydrogenase family.</text>
</comment>
<dbReference type="FunFam" id="3.40.309.10:FF:000004">
    <property type="entry name" value="Succinate-semialdehyde dehydrogenase I"/>
    <property type="match status" value="1"/>
</dbReference>
<evidence type="ECO:0000259" key="5">
    <source>
        <dbReference type="Pfam" id="PF00171"/>
    </source>
</evidence>
<dbReference type="PANTHER" id="PTHR43353:SF5">
    <property type="entry name" value="SUCCINATE-SEMIALDEHYDE DEHYDROGENASE, MITOCHONDRIAL"/>
    <property type="match status" value="1"/>
</dbReference>
<dbReference type="InterPro" id="IPR015590">
    <property type="entry name" value="Aldehyde_DH_dom"/>
</dbReference>
<dbReference type="GO" id="GO:0005829">
    <property type="term" value="C:cytosol"/>
    <property type="evidence" value="ECO:0007669"/>
    <property type="project" value="TreeGrafter"/>
</dbReference>
<dbReference type="CDD" id="cd07103">
    <property type="entry name" value="ALDH_F5_SSADH_GabD"/>
    <property type="match status" value="1"/>
</dbReference>
<evidence type="ECO:0000256" key="2">
    <source>
        <dbReference type="ARBA" id="ARBA00023002"/>
    </source>
</evidence>
<organism evidence="6 7">
    <name type="scientific">Serratia marcescens</name>
    <dbReference type="NCBI Taxonomy" id="615"/>
    <lineage>
        <taxon>Bacteria</taxon>
        <taxon>Pseudomonadati</taxon>
        <taxon>Pseudomonadota</taxon>
        <taxon>Gammaproteobacteria</taxon>
        <taxon>Enterobacterales</taxon>
        <taxon>Yersiniaceae</taxon>
        <taxon>Serratia</taxon>
    </lineage>
</organism>
<dbReference type="Gene3D" id="3.40.309.10">
    <property type="entry name" value="Aldehyde Dehydrogenase, Chain A, domain 2"/>
    <property type="match status" value="1"/>
</dbReference>
<dbReference type="EMBL" id="UGYK01000002">
    <property type="protein sequence ID" value="SUI46616.1"/>
    <property type="molecule type" value="Genomic_DNA"/>
</dbReference>
<dbReference type="InterPro" id="IPR029510">
    <property type="entry name" value="Ald_DH_CS_GLU"/>
</dbReference>